<comment type="similarity">
    <text evidence="3">Belongs to the aldehyde dehydrogenase family.</text>
</comment>
<evidence type="ECO:0000256" key="1">
    <source>
        <dbReference type="ARBA" id="ARBA00023002"/>
    </source>
</evidence>
<dbReference type="RefSeq" id="WP_188433413.1">
    <property type="nucleotide sequence ID" value="NZ_BMEX01000018.1"/>
</dbReference>
<keyword evidence="1 3" id="KW-0560">Oxidoreductase</keyword>
<evidence type="ECO:0000313" key="6">
    <source>
        <dbReference type="Proteomes" id="UP000617979"/>
    </source>
</evidence>
<dbReference type="PROSITE" id="PS00687">
    <property type="entry name" value="ALDEHYDE_DEHYDR_GLU"/>
    <property type="match status" value="1"/>
</dbReference>
<proteinExistence type="inferred from homology"/>
<dbReference type="Proteomes" id="UP000617979">
    <property type="component" value="Unassembled WGS sequence"/>
</dbReference>
<dbReference type="Gene3D" id="3.40.605.10">
    <property type="entry name" value="Aldehyde Dehydrogenase, Chain A, domain 1"/>
    <property type="match status" value="1"/>
</dbReference>
<dbReference type="EMBL" id="BMEX01000018">
    <property type="protein sequence ID" value="GGA55476.1"/>
    <property type="molecule type" value="Genomic_DNA"/>
</dbReference>
<dbReference type="PANTHER" id="PTHR11699">
    <property type="entry name" value="ALDEHYDE DEHYDROGENASE-RELATED"/>
    <property type="match status" value="1"/>
</dbReference>
<dbReference type="InterPro" id="IPR016161">
    <property type="entry name" value="Ald_DH/histidinol_DH"/>
</dbReference>
<evidence type="ECO:0000259" key="4">
    <source>
        <dbReference type="Pfam" id="PF00171"/>
    </source>
</evidence>
<evidence type="ECO:0000256" key="2">
    <source>
        <dbReference type="PROSITE-ProRule" id="PRU10007"/>
    </source>
</evidence>
<organism evidence="5 6">
    <name type="scientific">Kroppenstedtia guangzhouensis</name>
    <dbReference type="NCBI Taxonomy" id="1274356"/>
    <lineage>
        <taxon>Bacteria</taxon>
        <taxon>Bacillati</taxon>
        <taxon>Bacillota</taxon>
        <taxon>Bacilli</taxon>
        <taxon>Bacillales</taxon>
        <taxon>Thermoactinomycetaceae</taxon>
        <taxon>Kroppenstedtia</taxon>
    </lineage>
</organism>
<comment type="caution">
    <text evidence="5">The sequence shown here is derived from an EMBL/GenBank/DDBJ whole genome shotgun (WGS) entry which is preliminary data.</text>
</comment>
<name>A0ABQ1H1F5_9BACL</name>
<protein>
    <submittedName>
        <fullName evidence="5">Betaine-aldehyde dehydrogenase</fullName>
    </submittedName>
</protein>
<dbReference type="InterPro" id="IPR016163">
    <property type="entry name" value="Ald_DH_C"/>
</dbReference>
<dbReference type="InterPro" id="IPR015590">
    <property type="entry name" value="Aldehyde_DH_dom"/>
</dbReference>
<dbReference type="InterPro" id="IPR029510">
    <property type="entry name" value="Ald_DH_CS_GLU"/>
</dbReference>
<reference evidence="6" key="1">
    <citation type="journal article" date="2019" name="Int. J. Syst. Evol. Microbiol.">
        <title>The Global Catalogue of Microorganisms (GCM) 10K type strain sequencing project: providing services to taxonomists for standard genome sequencing and annotation.</title>
        <authorList>
            <consortium name="The Broad Institute Genomics Platform"/>
            <consortium name="The Broad Institute Genome Sequencing Center for Infectious Disease"/>
            <person name="Wu L."/>
            <person name="Ma J."/>
        </authorList>
    </citation>
    <scope>NUCLEOTIDE SEQUENCE [LARGE SCALE GENOMIC DNA]</scope>
    <source>
        <strain evidence="6">CGMCC 1.12404</strain>
    </source>
</reference>
<dbReference type="SUPFAM" id="SSF53720">
    <property type="entry name" value="ALDH-like"/>
    <property type="match status" value="1"/>
</dbReference>
<evidence type="ECO:0000313" key="5">
    <source>
        <dbReference type="EMBL" id="GGA55476.1"/>
    </source>
</evidence>
<evidence type="ECO:0000256" key="3">
    <source>
        <dbReference type="RuleBase" id="RU003345"/>
    </source>
</evidence>
<dbReference type="InterPro" id="IPR016162">
    <property type="entry name" value="Ald_DH_N"/>
</dbReference>
<feature type="domain" description="Aldehyde dehydrogenase" evidence="4">
    <location>
        <begin position="26"/>
        <end position="487"/>
    </location>
</feature>
<accession>A0ABQ1H1F5</accession>
<feature type="active site" evidence="2">
    <location>
        <position position="260"/>
    </location>
</feature>
<dbReference type="Pfam" id="PF00171">
    <property type="entry name" value="Aldedh"/>
    <property type="match status" value="1"/>
</dbReference>
<dbReference type="Gene3D" id="3.40.309.10">
    <property type="entry name" value="Aldehyde Dehydrogenase, Chain A, domain 2"/>
    <property type="match status" value="1"/>
</dbReference>
<sequence length="501" mass="54511">MLKEEKKIRLLKEEYRLLIDGEQVEASSKGWFDTYNPATGEVIARVAKGTREDVDRAVAAARHALEKSKWAKWPAFRRGQILNRVAAIMRERFEDLVRLEVLNSGKSLSAAQGQVHQAIDDFEMYAGAVHTLSGEAKPVPNGFLNYTRKEPVGVCAQIVPWNYPLMMAAWKVAPALAAGCTIILKPATLTPLTAYALAEICHEAGVPAGVLNVVTGSGSEIGAYLVEHPGVDKVAFTGETGTGKDIMKGASATLKRVTLELGGKSPNLVFADADLDAAVDGSVFGIYYNTGMSCEARSRLFVHESIYDAFVEKFVDKTRKLKLGDTFSKETHVGAVISAAQWETIDSYVKLAQEEGAKVVCGGGRPEGEEFKKGHWYLPTVLVDVTNDMRVAQEEIFGPVVVIIKFSDEKEAIRQANDNIYGLAAALWTRDFGRAHRVAAQLKAGTVMINNPFSAMPGLPFGGYKQSGFGRELALETLDLYTETKSVNAYIGSKPLNPFGV</sequence>
<keyword evidence="6" id="KW-1185">Reference proteome</keyword>
<gene>
    <name evidence="5" type="primary">gbsA</name>
    <name evidence="5" type="ORF">GCM10007416_30890</name>
</gene>